<keyword evidence="7" id="KW-0863">Zinc-finger</keyword>
<evidence type="ECO:0000256" key="12">
    <source>
        <dbReference type="SAM" id="Phobius"/>
    </source>
</evidence>
<gene>
    <name evidence="14" type="ORF">HID58_081192</name>
</gene>
<dbReference type="InterPro" id="IPR044231">
    <property type="entry name" value="SP1/SPL1"/>
</dbReference>
<evidence type="ECO:0000256" key="1">
    <source>
        <dbReference type="ARBA" id="ARBA00000900"/>
    </source>
</evidence>
<organism evidence="14 15">
    <name type="scientific">Brassica napus</name>
    <name type="common">Rape</name>
    <dbReference type="NCBI Taxonomy" id="3708"/>
    <lineage>
        <taxon>Eukaryota</taxon>
        <taxon>Viridiplantae</taxon>
        <taxon>Streptophyta</taxon>
        <taxon>Embryophyta</taxon>
        <taxon>Tracheophyta</taxon>
        <taxon>Spermatophyta</taxon>
        <taxon>Magnoliopsida</taxon>
        <taxon>eudicotyledons</taxon>
        <taxon>Gunneridae</taxon>
        <taxon>Pentapetalae</taxon>
        <taxon>rosids</taxon>
        <taxon>malvids</taxon>
        <taxon>Brassicales</taxon>
        <taxon>Brassicaceae</taxon>
        <taxon>Brassiceae</taxon>
        <taxon>Brassica</taxon>
    </lineage>
</organism>
<evidence type="ECO:0000313" key="15">
    <source>
        <dbReference type="Proteomes" id="UP000824890"/>
    </source>
</evidence>
<comment type="subcellular location">
    <subcellularLocation>
        <location evidence="2">Membrane</location>
        <topology evidence="2">Multi-pass membrane protein</topology>
    </subcellularLocation>
</comment>
<protein>
    <recommendedName>
        <fullName evidence="3">RING-type E3 ubiquitin transferase</fullName>
        <ecNumber evidence="3">2.3.2.27</ecNumber>
    </recommendedName>
</protein>
<accession>A0ABQ7Y9U9</accession>
<evidence type="ECO:0000256" key="2">
    <source>
        <dbReference type="ARBA" id="ARBA00004141"/>
    </source>
</evidence>
<evidence type="ECO:0000256" key="5">
    <source>
        <dbReference type="ARBA" id="ARBA00022692"/>
    </source>
</evidence>
<keyword evidence="9" id="KW-0862">Zinc</keyword>
<keyword evidence="15" id="KW-1185">Reference proteome</keyword>
<evidence type="ECO:0000256" key="8">
    <source>
        <dbReference type="ARBA" id="ARBA00022786"/>
    </source>
</evidence>
<evidence type="ECO:0000256" key="4">
    <source>
        <dbReference type="ARBA" id="ARBA00022679"/>
    </source>
</evidence>
<dbReference type="PANTHER" id="PTHR47568">
    <property type="match status" value="1"/>
</dbReference>
<evidence type="ECO:0000256" key="10">
    <source>
        <dbReference type="ARBA" id="ARBA00022989"/>
    </source>
</evidence>
<feature type="transmembrane region" description="Helical" evidence="12">
    <location>
        <begin position="412"/>
        <end position="430"/>
    </location>
</feature>
<evidence type="ECO:0000256" key="6">
    <source>
        <dbReference type="ARBA" id="ARBA00022723"/>
    </source>
</evidence>
<feature type="transmembrane region" description="Helical" evidence="12">
    <location>
        <begin position="164"/>
        <end position="186"/>
    </location>
</feature>
<evidence type="ECO:0000256" key="11">
    <source>
        <dbReference type="ARBA" id="ARBA00023136"/>
    </source>
</evidence>
<evidence type="ECO:0000313" key="14">
    <source>
        <dbReference type="EMBL" id="KAH0863981.1"/>
    </source>
</evidence>
<keyword evidence="4" id="KW-0808">Transferase</keyword>
<evidence type="ECO:0000256" key="7">
    <source>
        <dbReference type="ARBA" id="ARBA00022771"/>
    </source>
</evidence>
<keyword evidence="6" id="KW-0479">Metal-binding</keyword>
<comment type="caution">
    <text evidence="14">The sequence shown here is derived from an EMBL/GenBank/DDBJ whole genome shotgun (WGS) entry which is preliminary data.</text>
</comment>
<comment type="catalytic activity">
    <reaction evidence="1">
        <text>S-ubiquitinyl-[E2 ubiquitin-conjugating enzyme]-L-cysteine + [acceptor protein]-L-lysine = [E2 ubiquitin-conjugating enzyme]-L-cysteine + N(6)-ubiquitinyl-[acceptor protein]-L-lysine.</text>
        <dbReference type="EC" id="2.3.2.27"/>
    </reaction>
</comment>
<keyword evidence="5 12" id="KW-0812">Transmembrane</keyword>
<dbReference type="Pfam" id="PF12483">
    <property type="entry name" value="GIDE"/>
    <property type="match status" value="1"/>
</dbReference>
<feature type="transmembrane region" description="Helical" evidence="12">
    <location>
        <begin position="6"/>
        <end position="21"/>
    </location>
</feature>
<dbReference type="Proteomes" id="UP000824890">
    <property type="component" value="Unassembled WGS sequence"/>
</dbReference>
<evidence type="ECO:0000256" key="3">
    <source>
        <dbReference type="ARBA" id="ARBA00012483"/>
    </source>
</evidence>
<evidence type="ECO:0000259" key="13">
    <source>
        <dbReference type="Pfam" id="PF12483"/>
    </source>
</evidence>
<feature type="domain" description="E3 Ubiquitin ligase MUL1-like" evidence="13">
    <location>
        <begin position="285"/>
        <end position="427"/>
    </location>
</feature>
<keyword evidence="8" id="KW-0833">Ubl conjugation pathway</keyword>
<evidence type="ECO:0000256" key="9">
    <source>
        <dbReference type="ARBA" id="ARBA00022833"/>
    </source>
</evidence>
<reference evidence="14 15" key="1">
    <citation type="submission" date="2021-05" db="EMBL/GenBank/DDBJ databases">
        <title>Genome Assembly of Synthetic Allotetraploid Brassica napus Reveals Homoeologous Exchanges between Subgenomes.</title>
        <authorList>
            <person name="Davis J.T."/>
        </authorList>
    </citation>
    <scope>NUCLEOTIDE SEQUENCE [LARGE SCALE GENOMIC DNA]</scope>
    <source>
        <strain evidence="15">cv. Da-Ae</strain>
        <tissue evidence="14">Seedling</tissue>
    </source>
</reference>
<dbReference type="EMBL" id="JAGKQM010000018">
    <property type="protein sequence ID" value="KAH0863981.1"/>
    <property type="molecule type" value="Genomic_DNA"/>
</dbReference>
<keyword evidence="11 12" id="KW-0472">Membrane</keyword>
<dbReference type="InterPro" id="IPR022170">
    <property type="entry name" value="MUL1-like"/>
</dbReference>
<proteinExistence type="predicted"/>
<dbReference type="PANTHER" id="PTHR47568:SF4">
    <property type="entry name" value="RING-TYPE E3 UBIQUITIN TRANSFERASE"/>
    <property type="match status" value="1"/>
</dbReference>
<name>A0ABQ7Y9U9_BRANA</name>
<sequence>MEMLQIAFYLSCGATACYLWGRRIKGKADSLNSITRVADIKCLDDLLKEKATNLLVVLSGKVASATPFNCKHENDSSSGDVFEAKEDGTGLVKVVRAELADGYVDTLKPQFDMSSMSEIFQRFENPQEGSKVICRGALDTATSLTIIGEGSFDKMVGNLKSNSVFYFFYSKIFGTIAVAIAVVKGVGFVRRMLQIAFYLSCGATACYLWGRRIKGEADSFSSITRVVDFKRLDDLLKEKASKLLVVVSGKVASAATPSNGKHEDGPLGAVFNAKVEMGRGTKLEDDGSGWITKSQNFLFQVKRSPWYLEDSTGVVKVVGAEAAGDFLDALTPHFDMSLSEIFDSIVEPQQGSQTIFRASLDTGTSLTIIGEAARDEAGNLTIQNPNEQPFRIFSGEGSFDKMVANLKSNSEFYFFYSKIFGTIAFAIVVFKGVSFIRRVLRERAENADSDNEENP</sequence>
<dbReference type="EC" id="2.3.2.27" evidence="3"/>
<keyword evidence="10 12" id="KW-1133">Transmembrane helix</keyword>